<name>A0AAD1NZA6_THETH</name>
<accession>A0AAD1NZA6</accession>
<dbReference type="AlphaFoldDB" id="A0AAD1NZA6"/>
<keyword evidence="2" id="KW-0614">Plasmid</keyword>
<evidence type="ECO:0000256" key="1">
    <source>
        <dbReference type="SAM" id="MobiDB-lite"/>
    </source>
</evidence>
<dbReference type="Proteomes" id="UP000825379">
    <property type="component" value="Plasmid pAA1-1c"/>
</dbReference>
<proteinExistence type="predicted"/>
<evidence type="ECO:0000313" key="2">
    <source>
        <dbReference type="EMBL" id="BCZ88179.1"/>
    </source>
</evidence>
<dbReference type="RefSeq" id="WP_223969428.1">
    <property type="nucleotide sequence ID" value="NZ_AP024928.1"/>
</dbReference>
<reference evidence="2" key="1">
    <citation type="submission" date="2021-07" db="EMBL/GenBank/DDBJ databases">
        <title>Complete genome sequences of four Thermus thermophilus strains isolated from Arima Hot Spring in Japan.</title>
        <authorList>
            <person name="Tomariguchi N."/>
            <person name="Ueno Y."/>
            <person name="Miyazaki K."/>
        </authorList>
    </citation>
    <scope>NUCLEOTIDE SEQUENCE</scope>
    <source>
        <strain evidence="2">AA1-1</strain>
        <plasmid evidence="2">pAA1-1c</plasmid>
    </source>
</reference>
<feature type="region of interest" description="Disordered" evidence="1">
    <location>
        <begin position="1"/>
        <end position="52"/>
    </location>
</feature>
<geneLocation type="plasmid" evidence="2 3">
    <name>pAA1-1c</name>
</geneLocation>
<feature type="compositionally biased region" description="Basic and acidic residues" evidence="1">
    <location>
        <begin position="1"/>
        <end position="14"/>
    </location>
</feature>
<organism evidence="2 3">
    <name type="scientific">Thermus thermophilus</name>
    <dbReference type="NCBI Taxonomy" id="274"/>
    <lineage>
        <taxon>Bacteria</taxon>
        <taxon>Thermotogati</taxon>
        <taxon>Deinococcota</taxon>
        <taxon>Deinococci</taxon>
        <taxon>Thermales</taxon>
        <taxon>Thermaceae</taxon>
        <taxon>Thermus</taxon>
    </lineage>
</organism>
<evidence type="ECO:0000313" key="3">
    <source>
        <dbReference type="Proteomes" id="UP000825379"/>
    </source>
</evidence>
<sequence length="124" mass="13944">MKRKRLAELVREEAGALQEAPAPREERPGEAPPGPGLEASSPGEGQAERPLPPYLTYVRKECRLRPDQLDALTALARRLNRERRGKGERITENTLIRLAVDNLMKLSDEEIILLIRDRELNLGG</sequence>
<protein>
    <submittedName>
        <fullName evidence="2">Uncharacterized protein</fullName>
    </submittedName>
</protein>
<gene>
    <name evidence="2" type="ORF">TthAA11_23610</name>
</gene>
<dbReference type="EMBL" id="AP024928">
    <property type="protein sequence ID" value="BCZ88179.1"/>
    <property type="molecule type" value="Genomic_DNA"/>
</dbReference>